<reference evidence="2 3" key="1">
    <citation type="submission" date="2019-06" db="EMBL/GenBank/DDBJ databases">
        <title>Wine fermentation using esterase from Monascus purpureus.</title>
        <authorList>
            <person name="Geng C."/>
            <person name="Zhang Y."/>
        </authorList>
    </citation>
    <scope>NUCLEOTIDE SEQUENCE [LARGE SCALE GENOMIC DNA]</scope>
    <source>
        <strain evidence="2">HQ1</strain>
    </source>
</reference>
<evidence type="ECO:0000313" key="2">
    <source>
        <dbReference type="EMBL" id="TQB72106.1"/>
    </source>
</evidence>
<accession>A0A507QUV8</accession>
<dbReference type="EMBL" id="VIFY01000069">
    <property type="protein sequence ID" value="TQB72106.1"/>
    <property type="molecule type" value="Genomic_DNA"/>
</dbReference>
<feature type="region of interest" description="Disordered" evidence="1">
    <location>
        <begin position="111"/>
        <end position="130"/>
    </location>
</feature>
<keyword evidence="3" id="KW-1185">Reference proteome</keyword>
<dbReference type="Proteomes" id="UP000319663">
    <property type="component" value="Unassembled WGS sequence"/>
</dbReference>
<gene>
    <name evidence="2" type="ORF">MPDQ_007006</name>
</gene>
<proteinExistence type="predicted"/>
<comment type="caution">
    <text evidence="2">The sequence shown here is derived from an EMBL/GenBank/DDBJ whole genome shotgun (WGS) entry which is preliminary data.</text>
</comment>
<dbReference type="AlphaFoldDB" id="A0A507QUV8"/>
<organism evidence="2 3">
    <name type="scientific">Monascus purpureus</name>
    <name type="common">Red mold</name>
    <name type="synonym">Monascus anka</name>
    <dbReference type="NCBI Taxonomy" id="5098"/>
    <lineage>
        <taxon>Eukaryota</taxon>
        <taxon>Fungi</taxon>
        <taxon>Dikarya</taxon>
        <taxon>Ascomycota</taxon>
        <taxon>Pezizomycotina</taxon>
        <taxon>Eurotiomycetes</taxon>
        <taxon>Eurotiomycetidae</taxon>
        <taxon>Eurotiales</taxon>
        <taxon>Aspergillaceae</taxon>
        <taxon>Monascus</taxon>
    </lineage>
</organism>
<name>A0A507QUV8_MONPU</name>
<protein>
    <submittedName>
        <fullName evidence="2">Uncharacterized protein</fullName>
    </submittedName>
</protein>
<evidence type="ECO:0000256" key="1">
    <source>
        <dbReference type="SAM" id="MobiDB-lite"/>
    </source>
</evidence>
<feature type="compositionally biased region" description="Low complexity" evidence="1">
    <location>
        <begin position="116"/>
        <end position="126"/>
    </location>
</feature>
<sequence length="162" mass="16036">MREAVTWSAQGGGRKAWSIYSATIDTDPVSSLPAAITAPSIDPAVLTQIPITVDSVGSTTTPIRIGSSTKTASLPSTFKTTTASFTAKNGGIYDSPASSSVLTIITTAPSGTGSGLTSDASAAPSPTALPPALPGTENVAHVASARLTSVAVGICVAAMAFL</sequence>
<evidence type="ECO:0000313" key="3">
    <source>
        <dbReference type="Proteomes" id="UP000319663"/>
    </source>
</evidence>